<accession>A0A7D9HEL1</accession>
<gene>
    <name evidence="1" type="ORF">PACLA_8A021616</name>
</gene>
<comment type="caution">
    <text evidence="1">The sequence shown here is derived from an EMBL/GenBank/DDBJ whole genome shotgun (WGS) entry which is preliminary data.</text>
</comment>
<dbReference type="EMBL" id="CACRXK020000326">
    <property type="protein sequence ID" value="CAB3980811.1"/>
    <property type="molecule type" value="Genomic_DNA"/>
</dbReference>
<evidence type="ECO:0000313" key="1">
    <source>
        <dbReference type="EMBL" id="CAB3980811.1"/>
    </source>
</evidence>
<dbReference type="Proteomes" id="UP001152795">
    <property type="component" value="Unassembled WGS sequence"/>
</dbReference>
<dbReference type="AlphaFoldDB" id="A0A7D9HEL1"/>
<organism evidence="1 2">
    <name type="scientific">Paramuricea clavata</name>
    <name type="common">Red gorgonian</name>
    <name type="synonym">Violescent sea-whip</name>
    <dbReference type="NCBI Taxonomy" id="317549"/>
    <lineage>
        <taxon>Eukaryota</taxon>
        <taxon>Metazoa</taxon>
        <taxon>Cnidaria</taxon>
        <taxon>Anthozoa</taxon>
        <taxon>Octocorallia</taxon>
        <taxon>Malacalcyonacea</taxon>
        <taxon>Plexauridae</taxon>
        <taxon>Paramuricea</taxon>
    </lineage>
</organism>
<name>A0A7D9HEL1_PARCT</name>
<proteinExistence type="predicted"/>
<evidence type="ECO:0000313" key="2">
    <source>
        <dbReference type="Proteomes" id="UP001152795"/>
    </source>
</evidence>
<protein>
    <submittedName>
        <fullName evidence="1">Uncharacterized protein</fullName>
    </submittedName>
</protein>
<sequence length="158" mass="18263">MTKQYKGLLRYKKKTFDNDIIQSLVKEKNTKQFWSTLKSASNTNTVNEQTVPVDNLLNHINTLHSNIDENYCTPNQKIIIDHTNISQSNQNNCLNIPIIESEIKKAIKKLKSKKTAGNDKIRNEMLKCGMYVIVLPLIKLFNFILNAEEYILTYGQKD</sequence>
<keyword evidence="2" id="KW-1185">Reference proteome</keyword>
<reference evidence="1" key="1">
    <citation type="submission" date="2020-04" db="EMBL/GenBank/DDBJ databases">
        <authorList>
            <person name="Alioto T."/>
            <person name="Alioto T."/>
            <person name="Gomez Garrido J."/>
        </authorList>
    </citation>
    <scope>NUCLEOTIDE SEQUENCE</scope>
    <source>
        <strain evidence="1">A484AB</strain>
    </source>
</reference>